<evidence type="ECO:0000256" key="1">
    <source>
        <dbReference type="ARBA" id="ARBA00000141"/>
    </source>
</evidence>
<feature type="binding site" evidence="14">
    <location>
        <position position="27"/>
    </location>
    <ligand>
        <name>Mg(2+)</name>
        <dbReference type="ChEBI" id="CHEBI:18420"/>
        <label>2</label>
    </ligand>
</feature>
<feature type="site" description="Essential for catalytic activity" evidence="14">
    <location>
        <position position="163"/>
    </location>
</feature>
<dbReference type="HAMAP" id="MF_00180">
    <property type="entry name" value="RibB"/>
    <property type="match status" value="1"/>
</dbReference>
<dbReference type="EMBL" id="QEQK01000006">
    <property type="protein sequence ID" value="PWN56164.1"/>
    <property type="molecule type" value="Genomic_DNA"/>
</dbReference>
<feature type="binding site" evidence="14">
    <location>
        <position position="31"/>
    </location>
    <ligand>
        <name>D-ribulose 5-phosphate</name>
        <dbReference type="ChEBI" id="CHEBI:58121"/>
    </ligand>
</feature>
<comment type="pathway">
    <text evidence="4 14">Cofactor biosynthesis; riboflavin biosynthesis; 2-hydroxy-3-oxobutyl phosphate from D-ribulose 5-phosphate: step 1/1.</text>
</comment>
<accession>A0A363UL68</accession>
<evidence type="ECO:0000256" key="6">
    <source>
        <dbReference type="ARBA" id="ARBA00008976"/>
    </source>
</evidence>
<evidence type="ECO:0000256" key="14">
    <source>
        <dbReference type="HAMAP-Rule" id="MF_00180"/>
    </source>
</evidence>
<dbReference type="SUPFAM" id="SSF55821">
    <property type="entry name" value="YrdC/RibB"/>
    <property type="match status" value="1"/>
</dbReference>
<evidence type="ECO:0000313" key="17">
    <source>
        <dbReference type="Proteomes" id="UP000251800"/>
    </source>
</evidence>
<evidence type="ECO:0000259" key="15">
    <source>
        <dbReference type="Pfam" id="PF00925"/>
    </source>
</evidence>
<dbReference type="UniPathway" id="UPA00275">
    <property type="reaction ID" value="UER00399"/>
</dbReference>
<gene>
    <name evidence="14 16" type="primary">ribB</name>
    <name evidence="16" type="ORF">DEH80_07775</name>
</gene>
<dbReference type="PANTHER" id="PTHR21327">
    <property type="entry name" value="GTP CYCLOHYDROLASE II-RELATED"/>
    <property type="match status" value="1"/>
</dbReference>
<feature type="binding site" evidence="14">
    <location>
        <position position="27"/>
    </location>
    <ligand>
        <name>Mg(2+)</name>
        <dbReference type="ChEBI" id="CHEBI:18420"/>
        <label>1</label>
    </ligand>
</feature>
<name>A0A363UL68_9GAMM</name>
<comment type="caution">
    <text evidence="16">The sequence shown here is derived from an EMBL/GenBank/DDBJ whole genome shotgun (WGS) entry which is preliminary data.</text>
</comment>
<comment type="subunit">
    <text evidence="14">Homodimer.</text>
</comment>
<evidence type="ECO:0000256" key="7">
    <source>
        <dbReference type="ARBA" id="ARBA00012153"/>
    </source>
</evidence>
<dbReference type="Pfam" id="PF00925">
    <property type="entry name" value="GTP_cyclohydro2"/>
    <property type="match status" value="1"/>
</dbReference>
<evidence type="ECO:0000256" key="3">
    <source>
        <dbReference type="ARBA" id="ARBA00002284"/>
    </source>
</evidence>
<feature type="binding site" evidence="14">
    <location>
        <position position="142"/>
    </location>
    <ligand>
        <name>Mg(2+)</name>
        <dbReference type="ChEBI" id="CHEBI:18420"/>
        <label>2</label>
    </ligand>
</feature>
<evidence type="ECO:0000256" key="11">
    <source>
        <dbReference type="ARBA" id="ARBA00022842"/>
    </source>
</evidence>
<dbReference type="GO" id="GO:0008686">
    <property type="term" value="F:3,4-dihydroxy-2-butanone-4-phosphate synthase activity"/>
    <property type="evidence" value="ECO:0007669"/>
    <property type="project" value="UniProtKB-UniRule"/>
</dbReference>
<dbReference type="InterPro" id="IPR000422">
    <property type="entry name" value="DHBP_synthase_RibB"/>
</dbReference>
<protein>
    <recommendedName>
        <fullName evidence="8 14">3,4-dihydroxy-2-butanone 4-phosphate synthase</fullName>
        <shortName evidence="14">DHBP synthase</shortName>
        <ecNumber evidence="7 14">4.1.99.12</ecNumber>
    </recommendedName>
</protein>
<sequence length="365" mass="40287">MTDSIEDIIDEIRAGRMVVMMDDEDRENEGDLIVAAESITPEQVAFIVRHSSGIICTPMSSDRVEALRLPQMVPENTESHRTAFTVSVDYRHGTTTGISAADRATTIRALADPESHERDFNRPGHIFPLRADKGGVLSRAGHTEATVDLMRLAGKRPCGVICEIVNDDGTMKRAPELHEFAKEHGLKIGTIADLIRYRLANERTISRVASQQVETPHGPFNLVVYEDQIDNCLHLAMVRGTPSADRPTLVRVHVRNTLADLLKIQHASFGWPLDSALKRIAEEGEGVVVILRTPETPAEMVSRIAGLAHPEPQGEREATDQELRTYGLGAQILSNLGVRKMRVLSAPKRLSAISGFDLEVIDYVQ</sequence>
<evidence type="ECO:0000313" key="16">
    <source>
        <dbReference type="EMBL" id="PWN56164.1"/>
    </source>
</evidence>
<keyword evidence="12 14" id="KW-0464">Manganese</keyword>
<comment type="catalytic activity">
    <reaction evidence="1 14">
        <text>D-ribulose 5-phosphate = (2S)-2-hydroxy-3-oxobutyl phosphate + formate + H(+)</text>
        <dbReference type="Rhea" id="RHEA:18457"/>
        <dbReference type="ChEBI" id="CHEBI:15378"/>
        <dbReference type="ChEBI" id="CHEBI:15740"/>
        <dbReference type="ChEBI" id="CHEBI:58121"/>
        <dbReference type="ChEBI" id="CHEBI:58830"/>
        <dbReference type="EC" id="4.1.99.12"/>
    </reaction>
</comment>
<dbReference type="GO" id="GO:0000287">
    <property type="term" value="F:magnesium ion binding"/>
    <property type="evidence" value="ECO:0007669"/>
    <property type="project" value="UniProtKB-UniRule"/>
</dbReference>
<dbReference type="GO" id="GO:0005829">
    <property type="term" value="C:cytosol"/>
    <property type="evidence" value="ECO:0007669"/>
    <property type="project" value="TreeGrafter"/>
</dbReference>
<dbReference type="GO" id="GO:0009231">
    <property type="term" value="P:riboflavin biosynthetic process"/>
    <property type="evidence" value="ECO:0007669"/>
    <property type="project" value="UniProtKB-UniRule"/>
</dbReference>
<evidence type="ECO:0000256" key="2">
    <source>
        <dbReference type="ARBA" id="ARBA00001936"/>
    </source>
</evidence>
<keyword evidence="11 14" id="KW-0460">Magnesium</keyword>
<evidence type="ECO:0000256" key="8">
    <source>
        <dbReference type="ARBA" id="ARBA00018836"/>
    </source>
</evidence>
<evidence type="ECO:0000256" key="10">
    <source>
        <dbReference type="ARBA" id="ARBA00022723"/>
    </source>
</evidence>
<evidence type="ECO:0000256" key="4">
    <source>
        <dbReference type="ARBA" id="ARBA00004904"/>
    </source>
</evidence>
<dbReference type="RefSeq" id="WP_109719935.1">
    <property type="nucleotide sequence ID" value="NZ_QEQK01000006.1"/>
</dbReference>
<organism evidence="16 17">
    <name type="scientific">Abyssibacter profundi</name>
    <dbReference type="NCBI Taxonomy" id="2182787"/>
    <lineage>
        <taxon>Bacteria</taxon>
        <taxon>Pseudomonadati</taxon>
        <taxon>Pseudomonadota</taxon>
        <taxon>Gammaproteobacteria</taxon>
        <taxon>Chromatiales</taxon>
        <taxon>Oceanococcaceae</taxon>
        <taxon>Abyssibacter</taxon>
    </lineage>
</organism>
<keyword evidence="10 14" id="KW-0479">Metal-binding</keyword>
<comment type="function">
    <text evidence="3 14">Catalyzes the conversion of D-ribulose 5-phosphate to formate and 3,4-dihydroxy-2-butanone 4-phosphate.</text>
</comment>
<dbReference type="Pfam" id="PF00926">
    <property type="entry name" value="DHBP_synthase"/>
    <property type="match status" value="1"/>
</dbReference>
<dbReference type="EC" id="4.1.99.12" evidence="7 14"/>
<dbReference type="NCBIfam" id="TIGR00506">
    <property type="entry name" value="ribB"/>
    <property type="match status" value="1"/>
</dbReference>
<dbReference type="PIRSF" id="PIRSF001259">
    <property type="entry name" value="RibA"/>
    <property type="match status" value="1"/>
</dbReference>
<dbReference type="GO" id="GO:0030145">
    <property type="term" value="F:manganese ion binding"/>
    <property type="evidence" value="ECO:0007669"/>
    <property type="project" value="UniProtKB-UniRule"/>
</dbReference>
<evidence type="ECO:0000256" key="13">
    <source>
        <dbReference type="ARBA" id="ARBA00023239"/>
    </source>
</evidence>
<comment type="cofactor">
    <cofactor evidence="2">
        <name>Mn(2+)</name>
        <dbReference type="ChEBI" id="CHEBI:29035"/>
    </cofactor>
</comment>
<evidence type="ECO:0000256" key="9">
    <source>
        <dbReference type="ARBA" id="ARBA00022619"/>
    </source>
</evidence>
<comment type="similarity">
    <text evidence="14">Belongs to the DHBP synthase family.</text>
</comment>
<dbReference type="FunFam" id="3.90.870.10:FF:000001">
    <property type="entry name" value="Riboflavin biosynthesis protein RibBA"/>
    <property type="match status" value="1"/>
</dbReference>
<evidence type="ECO:0000256" key="5">
    <source>
        <dbReference type="ARBA" id="ARBA00005520"/>
    </source>
</evidence>
<comment type="cofactor">
    <cofactor evidence="14">
        <name>Mg(2+)</name>
        <dbReference type="ChEBI" id="CHEBI:18420"/>
    </cofactor>
    <cofactor evidence="14">
        <name>Mn(2+)</name>
        <dbReference type="ChEBI" id="CHEBI:29035"/>
    </cofactor>
    <text evidence="14">Binds 2 divalent metal cations per subunit. Magnesium or manganese.</text>
</comment>
<dbReference type="PANTHER" id="PTHR21327:SF34">
    <property type="entry name" value="3,4-DIHYDROXY-2-BUTANONE 4-PHOSPHATE SYNTHASE"/>
    <property type="match status" value="1"/>
</dbReference>
<dbReference type="InterPro" id="IPR032677">
    <property type="entry name" value="GTP_cyclohydro_II"/>
</dbReference>
<keyword evidence="17" id="KW-1185">Reference proteome</keyword>
<dbReference type="Proteomes" id="UP000251800">
    <property type="component" value="Unassembled WGS sequence"/>
</dbReference>
<reference evidence="16 17" key="1">
    <citation type="submission" date="2018-05" db="EMBL/GenBank/DDBJ databases">
        <title>Abyssibacter profundi OUC007T gen. nov., sp. nov, a marine bacterium isolated from seawater of the Mariana Trench.</title>
        <authorList>
            <person name="Zhou S."/>
        </authorList>
    </citation>
    <scope>NUCLEOTIDE SEQUENCE [LARGE SCALE GENOMIC DNA]</scope>
    <source>
        <strain evidence="16 17">OUC007</strain>
    </source>
</reference>
<dbReference type="AlphaFoldDB" id="A0A363UL68"/>
<feature type="binding site" evidence="14">
    <location>
        <begin position="139"/>
        <end position="143"/>
    </location>
    <ligand>
        <name>D-ribulose 5-phosphate</name>
        <dbReference type="ChEBI" id="CHEBI:58121"/>
    </ligand>
</feature>
<dbReference type="InterPro" id="IPR036144">
    <property type="entry name" value="RibA-like_sf"/>
</dbReference>
<evidence type="ECO:0000256" key="12">
    <source>
        <dbReference type="ARBA" id="ARBA00023211"/>
    </source>
</evidence>
<keyword evidence="9 14" id="KW-0686">Riboflavin biosynthesis</keyword>
<keyword evidence="13 14" id="KW-0456">Lyase</keyword>
<feature type="site" description="Essential for catalytic activity" evidence="14">
    <location>
        <position position="125"/>
    </location>
</feature>
<dbReference type="GO" id="GO:0003935">
    <property type="term" value="F:GTP cyclohydrolase II activity"/>
    <property type="evidence" value="ECO:0007669"/>
    <property type="project" value="TreeGrafter"/>
</dbReference>
<dbReference type="Gene3D" id="3.90.870.10">
    <property type="entry name" value="DHBP synthase"/>
    <property type="match status" value="1"/>
</dbReference>
<proteinExistence type="inferred from homology"/>
<feature type="domain" description="GTP cyclohydrolase II" evidence="15">
    <location>
        <begin position="207"/>
        <end position="365"/>
    </location>
</feature>
<comment type="similarity">
    <text evidence="6">In the C-terminal section; belongs to the GTP cyclohydrolase II family.</text>
</comment>
<dbReference type="InterPro" id="IPR017945">
    <property type="entry name" value="DHBP_synth_RibB-like_a/b_dom"/>
</dbReference>
<feature type="binding site" evidence="14">
    <location>
        <begin position="26"/>
        <end position="27"/>
    </location>
    <ligand>
        <name>D-ribulose 5-phosphate</name>
        <dbReference type="ChEBI" id="CHEBI:58121"/>
    </ligand>
</feature>
<dbReference type="SUPFAM" id="SSF142695">
    <property type="entry name" value="RibA-like"/>
    <property type="match status" value="1"/>
</dbReference>
<comment type="similarity">
    <text evidence="5">In the N-terminal section; belongs to the DHBP synthase family.</text>
</comment>
<dbReference type="Gene3D" id="3.40.50.10990">
    <property type="entry name" value="GTP cyclohydrolase II"/>
    <property type="match status" value="1"/>
</dbReference>
<dbReference type="OrthoDB" id="9793111at2"/>